<keyword evidence="10" id="KW-0413">Isomerase</keyword>
<keyword evidence="3" id="KW-0153">Cholesterol metabolism</keyword>
<accession>A0A939IM18</accession>
<keyword evidence="19" id="KW-1185">Reference proteome</keyword>
<comment type="similarity">
    <text evidence="2">Belongs to the GMC oxidoreductase family.</text>
</comment>
<evidence type="ECO:0000256" key="3">
    <source>
        <dbReference type="ARBA" id="ARBA00022548"/>
    </source>
</evidence>
<dbReference type="EC" id="1.1.3.6" evidence="13"/>
<evidence type="ECO:0000259" key="16">
    <source>
        <dbReference type="Pfam" id="PF00732"/>
    </source>
</evidence>
<evidence type="ECO:0000313" key="19">
    <source>
        <dbReference type="Proteomes" id="UP000664303"/>
    </source>
</evidence>
<dbReference type="EC" id="5.3.3.1" evidence="11"/>
<organism evidence="18 19">
    <name type="scientific">Parahaliea mediterranea</name>
    <dbReference type="NCBI Taxonomy" id="651086"/>
    <lineage>
        <taxon>Bacteria</taxon>
        <taxon>Pseudomonadati</taxon>
        <taxon>Pseudomonadota</taxon>
        <taxon>Gammaproteobacteria</taxon>
        <taxon>Cellvibrionales</taxon>
        <taxon>Halieaceae</taxon>
        <taxon>Parahaliea</taxon>
    </lineage>
</organism>
<evidence type="ECO:0000256" key="7">
    <source>
        <dbReference type="ARBA" id="ARBA00023098"/>
    </source>
</evidence>
<dbReference type="Proteomes" id="UP000664303">
    <property type="component" value="Unassembled WGS sequence"/>
</dbReference>
<evidence type="ECO:0000256" key="10">
    <source>
        <dbReference type="ARBA" id="ARBA00023235"/>
    </source>
</evidence>
<proteinExistence type="inferred from homology"/>
<dbReference type="InterPro" id="IPR007867">
    <property type="entry name" value="GMC_OxRtase_C"/>
</dbReference>
<dbReference type="InterPro" id="IPR000172">
    <property type="entry name" value="GMC_OxRdtase_N"/>
</dbReference>
<comment type="cofactor">
    <cofactor evidence="1">
        <name>FAD</name>
        <dbReference type="ChEBI" id="CHEBI:57692"/>
    </cofactor>
</comment>
<evidence type="ECO:0000256" key="2">
    <source>
        <dbReference type="ARBA" id="ARBA00010790"/>
    </source>
</evidence>
<keyword evidence="7" id="KW-0443">Lipid metabolism</keyword>
<dbReference type="Pfam" id="PF13450">
    <property type="entry name" value="NAD_binding_8"/>
    <property type="match status" value="1"/>
</dbReference>
<name>A0A939IM18_9GAMM</name>
<dbReference type="InterPro" id="IPR036188">
    <property type="entry name" value="FAD/NAD-bd_sf"/>
</dbReference>
<evidence type="ECO:0000256" key="13">
    <source>
        <dbReference type="ARBA" id="ARBA00049723"/>
    </source>
</evidence>
<dbReference type="RefSeq" id="WP_206559990.1">
    <property type="nucleotide sequence ID" value="NZ_JAFKCZ010000005.1"/>
</dbReference>
<dbReference type="PANTHER" id="PTHR47470">
    <property type="entry name" value="CHOLESTEROL OXIDASE"/>
    <property type="match status" value="1"/>
</dbReference>
<dbReference type="GO" id="GO:0016995">
    <property type="term" value="F:cholesterol oxidase activity"/>
    <property type="evidence" value="ECO:0007669"/>
    <property type="project" value="UniProtKB-EC"/>
</dbReference>
<dbReference type="GO" id="GO:0004769">
    <property type="term" value="F:steroid Delta-isomerase activity"/>
    <property type="evidence" value="ECO:0007669"/>
    <property type="project" value="UniProtKB-EC"/>
</dbReference>
<comment type="pathway">
    <text evidence="12">Steroid metabolism; cholesterol degradation.</text>
</comment>
<dbReference type="PANTHER" id="PTHR47470:SF1">
    <property type="entry name" value="FAD-DEPENDENT OXIDOREDUCTASE 2 FAD BINDING DOMAIN-CONTAINING PROTEIN"/>
    <property type="match status" value="1"/>
</dbReference>
<evidence type="ECO:0000256" key="11">
    <source>
        <dbReference type="ARBA" id="ARBA00038856"/>
    </source>
</evidence>
<evidence type="ECO:0000259" key="17">
    <source>
        <dbReference type="Pfam" id="PF05199"/>
    </source>
</evidence>
<dbReference type="Pfam" id="PF05199">
    <property type="entry name" value="GMC_oxred_C"/>
    <property type="match status" value="1"/>
</dbReference>
<gene>
    <name evidence="18" type="ORF">JYP50_08090</name>
</gene>
<evidence type="ECO:0000256" key="5">
    <source>
        <dbReference type="ARBA" id="ARBA00022827"/>
    </source>
</evidence>
<sequence length="552" mass="60198">MPQNKSATGFDFDWLIIGSGFGGSVSALRLVEKGYKVAVIEAGRRFEDKDFAKSSWQLNRYLWAPWLGLRGIMRLTPFKDVFIGSGAGVGGGSIVYANTLYRAKEDFYRNPQWADMGDWQAELAPHYATAERMLGVETVPFDSPGDFILKDYARHIGTEGTFRRTPVGAYFGEPGKTVPDPYFGGEGPERTGCTRCGACMVGCRVGAKNTLPKNYLWFAEKGGATILPNRKVVDIAPLGDGDGSNGYEVHTRNPGLGKRRPRKFTARGVIVAAGALGTNQLLANCKHRGSLSRISDRLGHLVRTNSESMVAVTLPDDTLQTWRSVAISSSIHTDRDTHIEVCTFGEKGDFMGRLFTLLTGDGTRWTRIFSLLGNAVRHPVKFCRILWPFGWSKKSVVLLVMQSLDNALTFRAKKRRFGRGVSLRTEQDCDKPNPTYIEAGNKAAEWIAEKTGGVAQSMFMEAAANIPTTAHILGGATIGRDASHGVVDSDHRVFGYRNLIICDGSVVPANPGVNPSLTICAMTEQAMSRIPAKKHVAPTGRIAGENGISMAR</sequence>
<dbReference type="GO" id="GO:0008203">
    <property type="term" value="P:cholesterol metabolic process"/>
    <property type="evidence" value="ECO:0007669"/>
    <property type="project" value="UniProtKB-KW"/>
</dbReference>
<protein>
    <recommendedName>
        <fullName evidence="14">Cholesterol oxidase</fullName>
        <ecNumber evidence="13">1.1.3.6</ecNumber>
        <ecNumber evidence="11">5.3.3.1</ecNumber>
    </recommendedName>
    <alternativeName>
        <fullName evidence="15">Cholesterol isomerase</fullName>
    </alternativeName>
</protein>
<dbReference type="Pfam" id="PF00732">
    <property type="entry name" value="GMC_oxred_N"/>
    <property type="match status" value="1"/>
</dbReference>
<dbReference type="Gene3D" id="3.50.50.60">
    <property type="entry name" value="FAD/NAD(P)-binding domain"/>
    <property type="match status" value="3"/>
</dbReference>
<evidence type="ECO:0000313" key="18">
    <source>
        <dbReference type="EMBL" id="MBN7796547.1"/>
    </source>
</evidence>
<evidence type="ECO:0000256" key="14">
    <source>
        <dbReference type="ARBA" id="ARBA00049744"/>
    </source>
</evidence>
<evidence type="ECO:0000256" key="6">
    <source>
        <dbReference type="ARBA" id="ARBA00023002"/>
    </source>
</evidence>
<feature type="domain" description="Glucose-methanol-choline oxidoreductase N-terminal" evidence="16">
    <location>
        <begin position="191"/>
        <end position="284"/>
    </location>
</feature>
<dbReference type="EMBL" id="JAFKCZ010000005">
    <property type="protein sequence ID" value="MBN7796547.1"/>
    <property type="molecule type" value="Genomic_DNA"/>
</dbReference>
<feature type="domain" description="Glucose-methanol-choline oxidoreductase C-terminal" evidence="17">
    <location>
        <begin position="463"/>
        <end position="522"/>
    </location>
</feature>
<evidence type="ECO:0000256" key="9">
    <source>
        <dbReference type="ARBA" id="ARBA00023221"/>
    </source>
</evidence>
<dbReference type="GO" id="GO:0050660">
    <property type="term" value="F:flavin adenine dinucleotide binding"/>
    <property type="evidence" value="ECO:0007669"/>
    <property type="project" value="InterPro"/>
</dbReference>
<evidence type="ECO:0000256" key="12">
    <source>
        <dbReference type="ARBA" id="ARBA00049645"/>
    </source>
</evidence>
<evidence type="ECO:0000256" key="4">
    <source>
        <dbReference type="ARBA" id="ARBA00022630"/>
    </source>
</evidence>
<dbReference type="SUPFAM" id="SSF51905">
    <property type="entry name" value="FAD/NAD(P)-binding domain"/>
    <property type="match status" value="1"/>
</dbReference>
<dbReference type="AlphaFoldDB" id="A0A939IM18"/>
<keyword evidence="9" id="KW-0753">Steroid metabolism</keyword>
<evidence type="ECO:0000256" key="8">
    <source>
        <dbReference type="ARBA" id="ARBA00023166"/>
    </source>
</evidence>
<dbReference type="InterPro" id="IPR052542">
    <property type="entry name" value="Cholesterol_Oxidase"/>
</dbReference>
<evidence type="ECO:0000256" key="1">
    <source>
        <dbReference type="ARBA" id="ARBA00001974"/>
    </source>
</evidence>
<reference evidence="18" key="1">
    <citation type="submission" date="2021-02" db="EMBL/GenBank/DDBJ databases">
        <title>PHA producing bacteria isolated from coastal sediment in Guangdong, Shenzhen.</title>
        <authorList>
            <person name="Zheng W."/>
            <person name="Yu S."/>
            <person name="Huang Y."/>
        </authorList>
    </citation>
    <scope>NUCLEOTIDE SEQUENCE</scope>
    <source>
        <strain evidence="18">TN14-10</strain>
    </source>
</reference>
<keyword evidence="4" id="KW-0285">Flavoprotein</keyword>
<keyword evidence="6" id="KW-0560">Oxidoreductase</keyword>
<keyword evidence="5" id="KW-0274">FAD</keyword>
<keyword evidence="8" id="KW-1207">Sterol metabolism</keyword>
<evidence type="ECO:0000256" key="15">
    <source>
        <dbReference type="ARBA" id="ARBA00049778"/>
    </source>
</evidence>
<comment type="caution">
    <text evidence="18">The sequence shown here is derived from an EMBL/GenBank/DDBJ whole genome shotgun (WGS) entry which is preliminary data.</text>
</comment>